<dbReference type="AlphaFoldDB" id="A0A133UYY4"/>
<accession>A0A133UYY4</accession>
<keyword evidence="2" id="KW-1185">Reference proteome</keyword>
<proteinExistence type="predicted"/>
<evidence type="ECO:0000313" key="1">
    <source>
        <dbReference type="EMBL" id="KXA99390.1"/>
    </source>
</evidence>
<name>A0A133UYY4_9EURY</name>
<organism evidence="1 2">
    <name type="scientific">candidate division MSBL1 archaeon SCGC-AAA259M10</name>
    <dbReference type="NCBI Taxonomy" id="1698270"/>
    <lineage>
        <taxon>Archaea</taxon>
        <taxon>Methanobacteriati</taxon>
        <taxon>Methanobacteriota</taxon>
        <taxon>candidate division MSBL1</taxon>
    </lineage>
</organism>
<gene>
    <name evidence="1" type="ORF">AKJ40_03265</name>
</gene>
<comment type="caution">
    <text evidence="1">The sequence shown here is derived from an EMBL/GenBank/DDBJ whole genome shotgun (WGS) entry which is preliminary data.</text>
</comment>
<evidence type="ECO:0000313" key="2">
    <source>
        <dbReference type="Proteomes" id="UP000070341"/>
    </source>
</evidence>
<sequence>MKESEETIDNQLRKPTKKPTLRWIFQLFEDVHYVKIEEDNNTRFEVENIRPDGETALKLLGSDYMDYYLLSES</sequence>
<reference evidence="1 2" key="1">
    <citation type="journal article" date="2016" name="Sci. Rep.">
        <title>Metabolic traits of an uncultured archaeal lineage -MSBL1- from brine pools of the Red Sea.</title>
        <authorList>
            <person name="Mwirichia R."/>
            <person name="Alam I."/>
            <person name="Rashid M."/>
            <person name="Vinu M."/>
            <person name="Ba-Alawi W."/>
            <person name="Anthony Kamau A."/>
            <person name="Kamanda Ngugi D."/>
            <person name="Goker M."/>
            <person name="Klenk H.P."/>
            <person name="Bajic V."/>
            <person name="Stingl U."/>
        </authorList>
    </citation>
    <scope>NUCLEOTIDE SEQUENCE [LARGE SCALE GENOMIC DNA]</scope>
    <source>
        <strain evidence="1">SCGC-AAA259M10</strain>
    </source>
</reference>
<dbReference type="EMBL" id="LHXU01000053">
    <property type="protein sequence ID" value="KXA99390.1"/>
    <property type="molecule type" value="Genomic_DNA"/>
</dbReference>
<dbReference type="Proteomes" id="UP000070341">
    <property type="component" value="Unassembled WGS sequence"/>
</dbReference>
<protein>
    <submittedName>
        <fullName evidence="1">Uncharacterized protein</fullName>
    </submittedName>
</protein>